<dbReference type="EMBL" id="AP005748">
    <property type="protein sequence ID" value="BAD62098.1"/>
    <property type="molecule type" value="Genomic_DNA"/>
</dbReference>
<name>Q5Z5C5_ORYSJ</name>
<proteinExistence type="predicted"/>
<feature type="compositionally biased region" description="Polar residues" evidence="1">
    <location>
        <begin position="14"/>
        <end position="23"/>
    </location>
</feature>
<dbReference type="AlphaFoldDB" id="Q5Z5C5"/>
<organism evidence="2 3">
    <name type="scientific">Oryza sativa subsp. japonica</name>
    <name type="common">Rice</name>
    <dbReference type="NCBI Taxonomy" id="39947"/>
    <lineage>
        <taxon>Eukaryota</taxon>
        <taxon>Viridiplantae</taxon>
        <taxon>Streptophyta</taxon>
        <taxon>Embryophyta</taxon>
        <taxon>Tracheophyta</taxon>
        <taxon>Spermatophyta</taxon>
        <taxon>Magnoliopsida</taxon>
        <taxon>Liliopsida</taxon>
        <taxon>Poales</taxon>
        <taxon>Poaceae</taxon>
        <taxon>BOP clade</taxon>
        <taxon>Oryzoideae</taxon>
        <taxon>Oryzeae</taxon>
        <taxon>Oryzinae</taxon>
        <taxon>Oryza</taxon>
        <taxon>Oryza sativa</taxon>
    </lineage>
</organism>
<sequence>MCWPVRPPVEGRSNPRQKVTTGRQLPEERAPIIGLGRDEARRRWIWAGRGPHRRPLVVVVVEVGASLSLSRSAPLRRGSPRRRQPERQGQRPLVVVVGAASAAEEEEEEEWVDVIYMAASQRRRGRVEAYLNWIG</sequence>
<feature type="region of interest" description="Disordered" evidence="1">
    <location>
        <begin position="1"/>
        <end position="28"/>
    </location>
</feature>
<reference evidence="3" key="2">
    <citation type="journal article" date="2008" name="Nucleic Acids Res.">
        <title>The rice annotation project database (RAP-DB): 2008 update.</title>
        <authorList>
            <consortium name="The rice annotation project (RAP)"/>
        </authorList>
    </citation>
    <scope>GENOME REANNOTATION</scope>
    <source>
        <strain evidence="3">cv. Nipponbare</strain>
    </source>
</reference>
<accession>Q5Z5C5</accession>
<evidence type="ECO:0000313" key="2">
    <source>
        <dbReference type="EMBL" id="BAD62098.1"/>
    </source>
</evidence>
<gene>
    <name evidence="2" type="primary">OSJNBa0042E12.15</name>
</gene>
<reference evidence="3" key="1">
    <citation type="journal article" date="2005" name="Nature">
        <title>The map-based sequence of the rice genome.</title>
        <authorList>
            <consortium name="International rice genome sequencing project (IRGSP)"/>
            <person name="Matsumoto T."/>
            <person name="Wu J."/>
            <person name="Kanamori H."/>
            <person name="Katayose Y."/>
            <person name="Fujisawa M."/>
            <person name="Namiki N."/>
            <person name="Mizuno H."/>
            <person name="Yamamoto K."/>
            <person name="Antonio B.A."/>
            <person name="Baba T."/>
            <person name="Sakata K."/>
            <person name="Nagamura Y."/>
            <person name="Aoki H."/>
            <person name="Arikawa K."/>
            <person name="Arita K."/>
            <person name="Bito T."/>
            <person name="Chiden Y."/>
            <person name="Fujitsuka N."/>
            <person name="Fukunaka R."/>
            <person name="Hamada M."/>
            <person name="Harada C."/>
            <person name="Hayashi A."/>
            <person name="Hijishita S."/>
            <person name="Honda M."/>
            <person name="Hosokawa S."/>
            <person name="Ichikawa Y."/>
            <person name="Idonuma A."/>
            <person name="Iijima M."/>
            <person name="Ikeda M."/>
            <person name="Ikeno M."/>
            <person name="Ito K."/>
            <person name="Ito S."/>
            <person name="Ito T."/>
            <person name="Ito Y."/>
            <person name="Ito Y."/>
            <person name="Iwabuchi A."/>
            <person name="Kamiya K."/>
            <person name="Karasawa W."/>
            <person name="Kurita K."/>
            <person name="Katagiri S."/>
            <person name="Kikuta A."/>
            <person name="Kobayashi H."/>
            <person name="Kobayashi N."/>
            <person name="Machita K."/>
            <person name="Maehara T."/>
            <person name="Masukawa M."/>
            <person name="Mizubayashi T."/>
            <person name="Mukai Y."/>
            <person name="Nagasaki H."/>
            <person name="Nagata Y."/>
            <person name="Naito S."/>
            <person name="Nakashima M."/>
            <person name="Nakama Y."/>
            <person name="Nakamichi Y."/>
            <person name="Nakamura M."/>
            <person name="Meguro A."/>
            <person name="Negishi M."/>
            <person name="Ohta I."/>
            <person name="Ohta T."/>
            <person name="Okamoto M."/>
            <person name="Ono N."/>
            <person name="Saji S."/>
            <person name="Sakaguchi M."/>
            <person name="Sakai K."/>
            <person name="Shibata M."/>
            <person name="Shimokawa T."/>
            <person name="Song J."/>
            <person name="Takazaki Y."/>
            <person name="Terasawa K."/>
            <person name="Tsugane M."/>
            <person name="Tsuji K."/>
            <person name="Ueda S."/>
            <person name="Waki K."/>
            <person name="Yamagata H."/>
            <person name="Yamamoto M."/>
            <person name="Yamamoto S."/>
            <person name="Yamane H."/>
            <person name="Yoshiki S."/>
            <person name="Yoshihara R."/>
            <person name="Yukawa K."/>
            <person name="Zhong H."/>
            <person name="Yano M."/>
            <person name="Yuan Q."/>
            <person name="Ouyang S."/>
            <person name="Liu J."/>
            <person name="Jones K.M."/>
            <person name="Gansberger K."/>
            <person name="Moffat K."/>
            <person name="Hill J."/>
            <person name="Bera J."/>
            <person name="Fadrosh D."/>
            <person name="Jin S."/>
            <person name="Johri S."/>
            <person name="Kim M."/>
            <person name="Overton L."/>
            <person name="Reardon M."/>
            <person name="Tsitrin T."/>
            <person name="Vuong H."/>
            <person name="Weaver B."/>
            <person name="Ciecko A."/>
            <person name="Tallon L."/>
            <person name="Jackson J."/>
            <person name="Pai G."/>
            <person name="Aken S.V."/>
            <person name="Utterback T."/>
            <person name="Reidmuller S."/>
            <person name="Feldblyum T."/>
            <person name="Hsiao J."/>
            <person name="Zismann V."/>
            <person name="Iobst S."/>
            <person name="de Vazeille A.R."/>
            <person name="Buell C.R."/>
            <person name="Ying K."/>
            <person name="Li Y."/>
            <person name="Lu T."/>
            <person name="Huang Y."/>
            <person name="Zhao Q."/>
            <person name="Feng Q."/>
            <person name="Zhang L."/>
            <person name="Zhu J."/>
            <person name="Weng Q."/>
            <person name="Mu J."/>
            <person name="Lu Y."/>
            <person name="Fan D."/>
            <person name="Liu Y."/>
            <person name="Guan J."/>
            <person name="Zhang Y."/>
            <person name="Yu S."/>
            <person name="Liu X."/>
            <person name="Zhang Y."/>
            <person name="Hong G."/>
            <person name="Han B."/>
            <person name="Choisne N."/>
            <person name="Demange N."/>
            <person name="Orjeda G."/>
            <person name="Samain S."/>
            <person name="Cattolico L."/>
            <person name="Pelletier E."/>
            <person name="Couloux A."/>
            <person name="Segurens B."/>
            <person name="Wincker P."/>
            <person name="D'Hont A."/>
            <person name="Scarpelli C."/>
            <person name="Weissenbach J."/>
            <person name="Salanoubat M."/>
            <person name="Quetier F."/>
            <person name="Yu Y."/>
            <person name="Kim H.R."/>
            <person name="Rambo T."/>
            <person name="Currie J."/>
            <person name="Collura K."/>
            <person name="Luo M."/>
            <person name="Yang T."/>
            <person name="Ammiraju J.S.S."/>
            <person name="Engler F."/>
            <person name="Soderlund C."/>
            <person name="Wing R.A."/>
            <person name="Palmer L.E."/>
            <person name="de la Bastide M."/>
            <person name="Spiegel L."/>
            <person name="Nascimento L."/>
            <person name="Zutavern T."/>
            <person name="O'Shaughnessy A."/>
            <person name="Dike S."/>
            <person name="Dedhia N."/>
            <person name="Preston R."/>
            <person name="Balija V."/>
            <person name="McCombie W.R."/>
            <person name="Chow T."/>
            <person name="Chen H."/>
            <person name="Chung M."/>
            <person name="Chen C."/>
            <person name="Shaw J."/>
            <person name="Wu H."/>
            <person name="Hsiao K."/>
            <person name="Chao Y."/>
            <person name="Chu M."/>
            <person name="Cheng C."/>
            <person name="Hour A."/>
            <person name="Lee P."/>
            <person name="Lin S."/>
            <person name="Lin Y."/>
            <person name="Liou J."/>
            <person name="Liu S."/>
            <person name="Hsing Y."/>
            <person name="Raghuvanshi S."/>
            <person name="Mohanty A."/>
            <person name="Bharti A.K."/>
            <person name="Gaur A."/>
            <person name="Gupta V."/>
            <person name="Kumar D."/>
            <person name="Ravi V."/>
            <person name="Vij S."/>
            <person name="Kapur A."/>
            <person name="Khurana P."/>
            <person name="Khurana P."/>
            <person name="Khurana J.P."/>
            <person name="Tyagi A.K."/>
            <person name="Gaikwad K."/>
            <person name="Singh A."/>
            <person name="Dalal V."/>
            <person name="Srivastava S."/>
            <person name="Dixit A."/>
            <person name="Pal A.K."/>
            <person name="Ghazi I.A."/>
            <person name="Yadav M."/>
            <person name="Pandit A."/>
            <person name="Bhargava A."/>
            <person name="Sureshbabu K."/>
            <person name="Batra K."/>
            <person name="Sharma T.R."/>
            <person name="Mohapatra T."/>
            <person name="Singh N.K."/>
            <person name="Messing J."/>
            <person name="Nelson A.B."/>
            <person name="Fuks G."/>
            <person name="Kavchok S."/>
            <person name="Keizer G."/>
            <person name="Linton E."/>
            <person name="Llaca V."/>
            <person name="Song R."/>
            <person name="Tanyolac B."/>
            <person name="Young S."/>
            <person name="Ho-Il K."/>
            <person name="Hahn J.H."/>
            <person name="Sangsakoo G."/>
            <person name="Vanavichit A."/>
            <person name="de Mattos Luiz.A.T."/>
            <person name="Zimmer P.D."/>
            <person name="Malone G."/>
            <person name="Dellagostin O."/>
            <person name="de Oliveira A.C."/>
            <person name="Bevan M."/>
            <person name="Bancroft I."/>
            <person name="Minx P."/>
            <person name="Cordum H."/>
            <person name="Wilson R."/>
            <person name="Cheng Z."/>
            <person name="Jin W."/>
            <person name="Jiang J."/>
            <person name="Leong S.A."/>
            <person name="Iwama H."/>
            <person name="Gojobori T."/>
            <person name="Itoh T."/>
            <person name="Niimura Y."/>
            <person name="Fujii Y."/>
            <person name="Habara T."/>
            <person name="Sakai H."/>
            <person name="Sato Y."/>
            <person name="Wilson G."/>
            <person name="Kumar K."/>
            <person name="McCouch S."/>
            <person name="Juretic N."/>
            <person name="Hoen D."/>
            <person name="Wright S."/>
            <person name="Bruskiewich R."/>
            <person name="Bureau T."/>
            <person name="Miyao A."/>
            <person name="Hirochika H."/>
            <person name="Nishikawa T."/>
            <person name="Kadowaki K."/>
            <person name="Sugiura M."/>
            <person name="Burr B."/>
            <person name="Sasaki T."/>
        </authorList>
    </citation>
    <scope>NUCLEOTIDE SEQUENCE [LARGE SCALE GENOMIC DNA]</scope>
    <source>
        <strain evidence="3">cv. Nipponbare</strain>
    </source>
</reference>
<feature type="region of interest" description="Disordered" evidence="1">
    <location>
        <begin position="71"/>
        <end position="91"/>
    </location>
</feature>
<evidence type="ECO:0000313" key="3">
    <source>
        <dbReference type="Proteomes" id="UP000000763"/>
    </source>
</evidence>
<evidence type="ECO:0000256" key="1">
    <source>
        <dbReference type="SAM" id="MobiDB-lite"/>
    </source>
</evidence>
<dbReference type="Proteomes" id="UP000000763">
    <property type="component" value="Chromosome 6"/>
</dbReference>
<protein>
    <submittedName>
        <fullName evidence="2">Uncharacterized protein</fullName>
    </submittedName>
</protein>